<keyword evidence="2" id="KW-1185">Reference proteome</keyword>
<name>A0A1V9G1W3_9BACT</name>
<gene>
    <name evidence="1" type="ORF">A3860_21040</name>
</gene>
<organism evidence="1 2">
    <name type="scientific">Niastella vici</name>
    <dbReference type="NCBI Taxonomy" id="1703345"/>
    <lineage>
        <taxon>Bacteria</taxon>
        <taxon>Pseudomonadati</taxon>
        <taxon>Bacteroidota</taxon>
        <taxon>Chitinophagia</taxon>
        <taxon>Chitinophagales</taxon>
        <taxon>Chitinophagaceae</taxon>
        <taxon>Niastella</taxon>
    </lineage>
</organism>
<dbReference type="AlphaFoldDB" id="A0A1V9G1W3"/>
<dbReference type="OrthoDB" id="1436670at2"/>
<dbReference type="EMBL" id="LVYD01000042">
    <property type="protein sequence ID" value="OQP64456.1"/>
    <property type="molecule type" value="Genomic_DNA"/>
</dbReference>
<evidence type="ECO:0000313" key="1">
    <source>
        <dbReference type="EMBL" id="OQP64456.1"/>
    </source>
</evidence>
<comment type="caution">
    <text evidence="1">The sequence shown here is derived from an EMBL/GenBank/DDBJ whole genome shotgun (WGS) entry which is preliminary data.</text>
</comment>
<dbReference type="RefSeq" id="WP_081147074.1">
    <property type="nucleotide sequence ID" value="NZ_LVYD01000042.1"/>
</dbReference>
<sequence>MWVHELIGRKITNIYDVLEYESYGLDRGECFIEIDNNLIIDIPYDYYEPHLLEVTIRELPPQAESLFENLSDLLFYHLKDGKRVIEITKKVTYIKVGFWQRVKNLLVRGELPVSKKEIVEEIQSYKADRVENKCKYIKDRVIADVLFFNDYEKSCIELDNGYIITETSAAMNGTGLVGLNIYDNLAMLKKRRGNDFLRVSSAQL</sequence>
<reference evidence="1 2" key="1">
    <citation type="submission" date="2016-03" db="EMBL/GenBank/DDBJ databases">
        <title>Niastella vici sp. nov., isolated from farmland soil.</title>
        <authorList>
            <person name="Chen L."/>
            <person name="Wang D."/>
            <person name="Yang S."/>
            <person name="Wang G."/>
        </authorList>
    </citation>
    <scope>NUCLEOTIDE SEQUENCE [LARGE SCALE GENOMIC DNA]</scope>
    <source>
        <strain evidence="1 2">DJ57</strain>
    </source>
</reference>
<evidence type="ECO:0000313" key="2">
    <source>
        <dbReference type="Proteomes" id="UP000192796"/>
    </source>
</evidence>
<accession>A0A1V9G1W3</accession>
<dbReference type="Proteomes" id="UP000192796">
    <property type="component" value="Unassembled WGS sequence"/>
</dbReference>
<proteinExistence type="predicted"/>
<protein>
    <submittedName>
        <fullName evidence="1">Uncharacterized protein</fullName>
    </submittedName>
</protein>